<proteinExistence type="predicted"/>
<dbReference type="KEGG" id="vaq:FIV01_15260"/>
<keyword evidence="5" id="KW-1185">Reference proteome</keyword>
<feature type="region of interest" description="Disordered" evidence="2">
    <location>
        <begin position="1"/>
        <end position="81"/>
    </location>
</feature>
<feature type="compositionally biased region" description="Polar residues" evidence="2">
    <location>
        <begin position="33"/>
        <end position="48"/>
    </location>
</feature>
<feature type="coiled-coil region" evidence="1">
    <location>
        <begin position="1316"/>
        <end position="1343"/>
    </location>
</feature>
<keyword evidence="4" id="KW-0614">Plasmid</keyword>
<sequence>MPSVDNNSQLSSVMNSAVTQDAPEQTFGAGSLTRASNDSNATLKSTNAEAIATTPEDLAAAGKRAMSKTKPETTATNQSEVGKEYRAKRFNVQTPSIDKSQVDTLVGMVEKLKELKGNNALSTHESPKFYALVSKLETLSETIATHNNNGNFKEWIQADIPKKKDGAVSKVLKRAVGVSTQTKEGEVGSRQKAQSLTRRLDATLQGLLGVSRALMSITEHPSTEVIKQIVDQGMDEVEDDPQSAAYKRLREERVAATQDKLAQECAEALNSAEHEITKTKQRHSQRQHFFHEGAESFFKQASQVFKDALPHLSNRQPVSHKQRFHLMELRLQHEVEKLKENASEQPSTKLLATAAEKLLKSRISQSIVWDGKVDESKAFINSQLKGYLAGTLSTLCSVAEQLNSFAEYPDDAALTRKAEAQIRRNIPEFSSGEKETPGGQTWQTELDNKVSTLKSANQWKLDQTQKAVSRQIEVLAHIKAPNSKEFYSEILGSLVQIKNQLPKESERSVASKVKDTWVSTKEDASKGISQLEQKFPATLNAAQAKLTSMIGASQKNRQTLQEKVLDSAVRTVLESLQRPAIKLQEPSQSLHTLVKELKGIEGELKYHEAHTSRHGSETNKQADDLIKQESPKALKLAALSQLLDKRTQSARDAITRQLPNDLPSAFNRDNLESRQAELTQIMQDKLWTQVSTAIHSLLKQEGVEEKHHERIKKQLDDAYKTSFKTVAEELVKSMIDLQKSVQAAEKRSFSDADHLSSLSSARTQKMTASLANQSATIKGRPTLDNKSVGAFLARHWAEQIQSELKLSPEDPLPEEDKVHTLLEEQGILDESILSRGDPKGFLMASRVVQELDNARRGELVHPMSPQESAEMEKGLIDFMVSWGQKRLSRGAPELIIEAVTDLPTACTFNIFSPLYRVPIAAIKVPYSVHKTSSLNRPEQDKPYKAINVMLEKKLKQLGFQIITSPLPTVAKVGLGGSLAVGGMAYNAKVKEQESSLDSIHGRHVNGDKSKQLKIDSYASMAGRLVSGAPGLVSEEISDAIKARLAGNLNGTQERGVTAIDADDEVAKLERYPGEVKTWQYEGAEGLSITIEGTEEYYHHVSSVLDELEADTEMGEKLQQALEGKPFSIHFPKEVEHDGISVHPASIDLDNNIIYFDPLNTLSHDSESAGGDQPMLTLAHELIHRLDKDNLRRDDDTQPFTAEEKRLLETMAVGATYKTPDGQEVDFSDPEVKKKYLKEGAPIFTVNQLRDELGIEERLEYTEGDNSAEGRLHFQHPDNSNLRTEVSLFRSWKTLEKQIEETERRKEDNPNWRFVKEGKLKRKLKRLNAQLNVVNNQMARFQSEAPNIERLAFAKLWLAEAKAGSFEKNMAEQYLASVESDIDSGRGVQSEQVYVYGTQVLALDDFKRETMAGLEDAYTSGDRVKVYTFVLSKLASVKEKLANGEIKTLEQVQTLLAQKQLLEQAEEKLLNEAYMSNLPEVRHLFGVENDNAVAPESGAVDDASERLTTLTERYQELGREVEEYSGITESQFSRNPDDPRYVEARDRLEGIVLDLSDDYWAITGKRPELPDHGEGYAGLQSLIDTADDLMTKLRTIERLSVQLTEEVDGDISAFFQDKRSNLSIVNYRDVFVNLRENYNNEIRALEQSEETIINGVPKETLIQRVNAKLLLVDQREREYIDKFRPRFSEQGVSSEREIKQEGEFQHAFACLEKAKSNGFFIVDGRPIPTSDLASMTIFVSSPKYNVDPTPITLLEYLTSQDDYSDFYLIFPREVSDAEKVYLEEMRGDIARTAEKLNKDPIDYRFLAFDSKVKNLDVYLQQVLDDINQKHGTNLTLDDKVRYSCRLSSSTNTVAPSGGTFADTGTVRELLLGELEKKLAMQNKFGVTVTGEEYRFVDTRKGDQNVIDDLVAVDMQNDYINELKQVFDTSDAAKGNPDSLISNLNGHVGNILWDLGFDHSQDKVYELVTPTVSNDLGSFSMGPLEVIYGGEKANGLMLVELKSQTEGEKTPVVLVSHFTGEQLHFESMESCRAALSNDELEEWLQAHLPNPNSLRHGIELTEVNPSHVAENMLSVMQDRLVDIADREATSDGERRGLVALEMIKPLLILASVPLALANPAIAVPLGIVMGSGPAFAQAAIADSPEEKEGYIIEGLIGVGAEVGGQVAGQALKGILGKGAKAYRAFANNLDDAPTTSGSFRPNGGRAGGLDDITPPRQVGSGPLRQQDVVLEPATKLPQASKQSNEVVASTVESTRVKVANDPKFSELSVNPRGKCEAAAVHYRNLFAKDPNYSNVHIGELGIWPNAQGIGTNHYVVFATRDGVEMAIDVTRDQIRFLPDGPKVMTSDEWFRTYQTALQDRPRTLVKFAKVKTGTGTSEFSDSKARGAFDYVEDASVLSRPSWFNETNAAQVRVPNQAQGNQGTDFREASFSGRVQGNGEGHGLQAGNSQPIRQGGSSDHSSSVQPRRQNMEGQGFRGNTRRLEDWGGNGGQEASHAGRTGPRYRPIQRTTVRDVFDSRRTNPASVGQPRSHEPRLSDTLYRRTGDDLASVRDARLGGSSTTTQPGVWQFGIVLARAAGL</sequence>
<dbReference type="Pfam" id="PF14891">
    <property type="entry name" value="Peptidase_M91"/>
    <property type="match status" value="1"/>
</dbReference>
<accession>A0A5P9CNB4</accession>
<dbReference type="Pfam" id="PF15645">
    <property type="entry name" value="Tox-PLDMTX"/>
    <property type="match status" value="1"/>
</dbReference>
<feature type="compositionally biased region" description="Basic and acidic residues" evidence="2">
    <location>
        <begin position="2527"/>
        <end position="2541"/>
    </location>
</feature>
<feature type="region of interest" description="Disordered" evidence="2">
    <location>
        <begin position="2428"/>
        <end position="2541"/>
    </location>
</feature>
<feature type="region of interest" description="Disordered" evidence="2">
    <location>
        <begin position="2190"/>
        <end position="2220"/>
    </location>
</feature>
<dbReference type="RefSeq" id="WP_152431833.1">
    <property type="nucleotide sequence ID" value="NZ_CBCSDK010000010.1"/>
</dbReference>
<evidence type="ECO:0000313" key="5">
    <source>
        <dbReference type="Proteomes" id="UP000326936"/>
    </source>
</evidence>
<keyword evidence="1" id="KW-0175">Coiled coil</keyword>
<evidence type="ECO:0000256" key="2">
    <source>
        <dbReference type="SAM" id="MobiDB-lite"/>
    </source>
</evidence>
<reference evidence="4 5" key="1">
    <citation type="submission" date="2019-10" db="EMBL/GenBank/DDBJ databases">
        <title>Complete genome sequence of Vibrio sp. strain THAF100, isolated from non-filtered water from the water column of tank 6 of a marine aquarium containing stony-coral fragments. Water maintained at 26 degree C.</title>
        <authorList>
            <person name="Ruckert C."/>
            <person name="Franco A."/>
            <person name="Kalinowski J."/>
            <person name="Glaeser S."/>
        </authorList>
    </citation>
    <scope>NUCLEOTIDE SEQUENCE [LARGE SCALE GENOMIC DNA]</scope>
    <source>
        <strain evidence="4 5">THAF100</strain>
        <plasmid evidence="5">pthaf100_a</plasmid>
    </source>
</reference>
<dbReference type="InterPro" id="IPR028208">
    <property type="entry name" value="Effector_pro_NleD-like"/>
</dbReference>
<evidence type="ECO:0000256" key="1">
    <source>
        <dbReference type="SAM" id="Coils"/>
    </source>
</evidence>
<feature type="compositionally biased region" description="Polar residues" evidence="2">
    <location>
        <begin position="2443"/>
        <end position="2469"/>
    </location>
</feature>
<dbReference type="OrthoDB" id="6631822at2"/>
<name>A0A5P9CNB4_9VIBR</name>
<dbReference type="InterPro" id="IPR028907">
    <property type="entry name" value="Tox-PLDMTX_dom"/>
</dbReference>
<protein>
    <recommendedName>
        <fullName evidence="3">Tox-PLDMTX domain-containing protein</fullName>
    </recommendedName>
</protein>
<geneLocation type="plasmid" evidence="5">
    <name>pthaf100_a</name>
</geneLocation>
<dbReference type="Proteomes" id="UP000326936">
    <property type="component" value="Plasmid pTHAF100_a"/>
</dbReference>
<evidence type="ECO:0000313" key="4">
    <source>
        <dbReference type="EMBL" id="QFT27745.1"/>
    </source>
</evidence>
<evidence type="ECO:0000259" key="3">
    <source>
        <dbReference type="Pfam" id="PF15645"/>
    </source>
</evidence>
<feature type="compositionally biased region" description="Basic and acidic residues" evidence="2">
    <location>
        <begin position="2508"/>
        <end position="2517"/>
    </location>
</feature>
<dbReference type="EMBL" id="CP045351">
    <property type="protein sequence ID" value="QFT27745.1"/>
    <property type="molecule type" value="Genomic_DNA"/>
</dbReference>
<dbReference type="Gene3D" id="3.10.670.10">
    <property type="entry name" value="Secreted effector protein ssei"/>
    <property type="match status" value="1"/>
</dbReference>
<feature type="compositionally biased region" description="Polar residues" evidence="2">
    <location>
        <begin position="1"/>
        <end position="23"/>
    </location>
</feature>
<organism evidence="4 5">
    <name type="scientific">Vibrio aquimaris</name>
    <dbReference type="NCBI Taxonomy" id="2587862"/>
    <lineage>
        <taxon>Bacteria</taxon>
        <taxon>Pseudomonadati</taxon>
        <taxon>Pseudomonadota</taxon>
        <taxon>Gammaproteobacteria</taxon>
        <taxon>Vibrionales</taxon>
        <taxon>Vibrionaceae</taxon>
        <taxon>Vibrio</taxon>
    </lineage>
</organism>
<gene>
    <name evidence="4" type="ORF">FIV01_15260</name>
</gene>
<feature type="domain" description="Tox-PLDMTX" evidence="3">
    <location>
        <begin position="2268"/>
        <end position="2401"/>
    </location>
</feature>